<gene>
    <name evidence="3" type="ORF">BWQ96_10765</name>
</gene>
<feature type="region of interest" description="Disordered" evidence="2">
    <location>
        <begin position="1"/>
        <end position="73"/>
    </location>
</feature>
<accession>A0A2V3IBQ3</accession>
<dbReference type="Proteomes" id="UP000247409">
    <property type="component" value="Unassembled WGS sequence"/>
</dbReference>
<evidence type="ECO:0000313" key="4">
    <source>
        <dbReference type="Proteomes" id="UP000247409"/>
    </source>
</evidence>
<dbReference type="EMBL" id="NBIV01000769">
    <property type="protein sequence ID" value="PXF39542.1"/>
    <property type="molecule type" value="Genomic_DNA"/>
</dbReference>
<feature type="compositionally biased region" description="Polar residues" evidence="2">
    <location>
        <begin position="52"/>
        <end position="63"/>
    </location>
</feature>
<keyword evidence="4" id="KW-1185">Reference proteome</keyword>
<sequence>MSTSEPKSSQTTSQDVLVDITGGSSSSTSTKQVESQAVKQRPAQSSSSSAQEGTTASYKSTESNENDKPVLMNDISRMMETMHSKNLMLKKLVRMQQARLELLKSENDELRKDVKRKDAQLRNAEVTIHGFTDRNSTRSSTACETRKTCRRRALQAARQTGAGA</sequence>
<reference evidence="3 4" key="1">
    <citation type="journal article" date="2018" name="Mol. Biol. Evol.">
        <title>Analysis of the draft genome of the red seaweed Gracilariopsis chorda provides insights into genome size evolution in Rhodophyta.</title>
        <authorList>
            <person name="Lee J."/>
            <person name="Yang E.C."/>
            <person name="Graf L."/>
            <person name="Yang J.H."/>
            <person name="Qiu H."/>
            <person name="Zel Zion U."/>
            <person name="Chan C.X."/>
            <person name="Stephens T.G."/>
            <person name="Weber A.P.M."/>
            <person name="Boo G.H."/>
            <person name="Boo S.M."/>
            <person name="Kim K.M."/>
            <person name="Shin Y."/>
            <person name="Jung M."/>
            <person name="Lee S.J."/>
            <person name="Yim H.S."/>
            <person name="Lee J.H."/>
            <person name="Bhattacharya D."/>
            <person name="Yoon H.S."/>
        </authorList>
    </citation>
    <scope>NUCLEOTIDE SEQUENCE [LARGE SCALE GENOMIC DNA]</scope>
    <source>
        <strain evidence="3 4">SKKU-2015</strain>
        <tissue evidence="3">Whole body</tissue>
    </source>
</reference>
<evidence type="ECO:0000256" key="2">
    <source>
        <dbReference type="SAM" id="MobiDB-lite"/>
    </source>
</evidence>
<keyword evidence="1" id="KW-0175">Coiled coil</keyword>
<name>A0A2V3IBQ3_9FLOR</name>
<evidence type="ECO:0000313" key="3">
    <source>
        <dbReference type="EMBL" id="PXF39542.1"/>
    </source>
</evidence>
<dbReference type="OrthoDB" id="10664123at2759"/>
<proteinExistence type="predicted"/>
<protein>
    <submittedName>
        <fullName evidence="3">Uncharacterized protein</fullName>
    </submittedName>
</protein>
<organism evidence="3 4">
    <name type="scientific">Gracilariopsis chorda</name>
    <dbReference type="NCBI Taxonomy" id="448386"/>
    <lineage>
        <taxon>Eukaryota</taxon>
        <taxon>Rhodophyta</taxon>
        <taxon>Florideophyceae</taxon>
        <taxon>Rhodymeniophycidae</taxon>
        <taxon>Gracilariales</taxon>
        <taxon>Gracilariaceae</taxon>
        <taxon>Gracilariopsis</taxon>
    </lineage>
</organism>
<comment type="caution">
    <text evidence="3">The sequence shown here is derived from an EMBL/GenBank/DDBJ whole genome shotgun (WGS) entry which is preliminary data.</text>
</comment>
<evidence type="ECO:0000256" key="1">
    <source>
        <dbReference type="SAM" id="Coils"/>
    </source>
</evidence>
<feature type="compositionally biased region" description="Polar residues" evidence="2">
    <location>
        <begin position="1"/>
        <end position="15"/>
    </location>
</feature>
<feature type="compositionally biased region" description="Low complexity" evidence="2">
    <location>
        <begin position="21"/>
        <end position="30"/>
    </location>
</feature>
<feature type="coiled-coil region" evidence="1">
    <location>
        <begin position="93"/>
        <end position="127"/>
    </location>
</feature>
<dbReference type="AlphaFoldDB" id="A0A2V3IBQ3"/>